<keyword evidence="1" id="KW-0732">Signal</keyword>
<dbReference type="PROSITE" id="PS50927">
    <property type="entry name" value="BULB_LECTIN"/>
    <property type="match status" value="1"/>
</dbReference>
<name>A0A5C7HEE4_9ROSI</name>
<keyword evidence="3" id="KW-0325">Glycoprotein</keyword>
<gene>
    <name evidence="5" type="ORF">EZV62_020547</name>
</gene>
<protein>
    <recommendedName>
        <fullName evidence="4">Bulb-type lectin domain-containing protein</fullName>
    </recommendedName>
</protein>
<feature type="domain" description="Bulb-type lectin" evidence="4">
    <location>
        <begin position="10"/>
        <end position="133"/>
    </location>
</feature>
<proteinExistence type="predicted"/>
<dbReference type="PANTHER" id="PTHR32444:SF235">
    <property type="entry name" value="OS01G0783900 PROTEIN"/>
    <property type="match status" value="1"/>
</dbReference>
<comment type="caution">
    <text evidence="5">The sequence shown here is derived from an EMBL/GenBank/DDBJ whole genome shotgun (WGS) entry which is preliminary data.</text>
</comment>
<dbReference type="SMART" id="SM00108">
    <property type="entry name" value="B_lectin"/>
    <property type="match status" value="1"/>
</dbReference>
<dbReference type="AlphaFoldDB" id="A0A5C7HEE4"/>
<dbReference type="EMBL" id="VAHF01000009">
    <property type="protein sequence ID" value="TXG55291.1"/>
    <property type="molecule type" value="Genomic_DNA"/>
</dbReference>
<evidence type="ECO:0000259" key="4">
    <source>
        <dbReference type="PROSITE" id="PS50927"/>
    </source>
</evidence>
<dbReference type="Proteomes" id="UP000323000">
    <property type="component" value="Chromosome 9"/>
</dbReference>
<evidence type="ECO:0000256" key="1">
    <source>
        <dbReference type="ARBA" id="ARBA00022729"/>
    </source>
</evidence>
<dbReference type="InterPro" id="IPR001480">
    <property type="entry name" value="Bulb-type_lectin_dom"/>
</dbReference>
<sequence>MSSYTKNIFWLKEINFGSWRNGETIISAGKIFELGFFPPGKGSFKRYVGIWYYRSDPKIIVWVANRDNPLTENIKGVFGIAKDGNLVIFGEHGKQIWKTNLEGWDSFKGMKLIDVGNLILIKEDEERNPVRDVWESYKNPTDTFLPGMFMDEKLKLVSWASPDDPALGEFMFQKKDKQYLIRKEKSIYHWKSGVSGDFISEYLMIFSLLYPLCY</sequence>
<reference evidence="6" key="1">
    <citation type="journal article" date="2019" name="Gigascience">
        <title>De novo genome assembly of the endangered Acer yangbiense, a plant species with extremely small populations endemic to Yunnan Province, China.</title>
        <authorList>
            <person name="Yang J."/>
            <person name="Wariss H.M."/>
            <person name="Tao L."/>
            <person name="Zhang R."/>
            <person name="Yun Q."/>
            <person name="Hollingsworth P."/>
            <person name="Dao Z."/>
            <person name="Luo G."/>
            <person name="Guo H."/>
            <person name="Ma Y."/>
            <person name="Sun W."/>
        </authorList>
    </citation>
    <scope>NUCLEOTIDE SEQUENCE [LARGE SCALE GENOMIC DNA]</scope>
    <source>
        <strain evidence="6">cv. Malutang</strain>
    </source>
</reference>
<organism evidence="5 6">
    <name type="scientific">Acer yangbiense</name>
    <dbReference type="NCBI Taxonomy" id="1000413"/>
    <lineage>
        <taxon>Eukaryota</taxon>
        <taxon>Viridiplantae</taxon>
        <taxon>Streptophyta</taxon>
        <taxon>Embryophyta</taxon>
        <taxon>Tracheophyta</taxon>
        <taxon>Spermatophyta</taxon>
        <taxon>Magnoliopsida</taxon>
        <taxon>eudicotyledons</taxon>
        <taxon>Gunneridae</taxon>
        <taxon>Pentapetalae</taxon>
        <taxon>rosids</taxon>
        <taxon>malvids</taxon>
        <taxon>Sapindales</taxon>
        <taxon>Sapindaceae</taxon>
        <taxon>Hippocastanoideae</taxon>
        <taxon>Acereae</taxon>
        <taxon>Acer</taxon>
    </lineage>
</organism>
<evidence type="ECO:0000256" key="2">
    <source>
        <dbReference type="ARBA" id="ARBA00023157"/>
    </source>
</evidence>
<keyword evidence="2" id="KW-1015">Disulfide bond</keyword>
<keyword evidence="6" id="KW-1185">Reference proteome</keyword>
<dbReference type="InterPro" id="IPR036426">
    <property type="entry name" value="Bulb-type_lectin_dom_sf"/>
</dbReference>
<accession>A0A5C7HEE4</accession>
<evidence type="ECO:0000313" key="6">
    <source>
        <dbReference type="Proteomes" id="UP000323000"/>
    </source>
</evidence>
<dbReference type="OrthoDB" id="1741851at2759"/>
<dbReference type="Gene3D" id="2.90.10.10">
    <property type="entry name" value="Bulb-type lectin domain"/>
    <property type="match status" value="1"/>
</dbReference>
<dbReference type="SUPFAM" id="SSF51110">
    <property type="entry name" value="alpha-D-mannose-specific plant lectins"/>
    <property type="match status" value="1"/>
</dbReference>
<evidence type="ECO:0000256" key="3">
    <source>
        <dbReference type="ARBA" id="ARBA00023180"/>
    </source>
</evidence>
<dbReference type="CDD" id="cd00028">
    <property type="entry name" value="B_lectin"/>
    <property type="match status" value="1"/>
</dbReference>
<evidence type="ECO:0000313" key="5">
    <source>
        <dbReference type="EMBL" id="TXG55291.1"/>
    </source>
</evidence>
<dbReference type="Pfam" id="PF01453">
    <property type="entry name" value="B_lectin"/>
    <property type="match status" value="1"/>
</dbReference>
<dbReference type="PANTHER" id="PTHR32444">
    <property type="entry name" value="BULB-TYPE LECTIN DOMAIN-CONTAINING PROTEIN"/>
    <property type="match status" value="1"/>
</dbReference>